<dbReference type="HAMAP" id="MF_00235">
    <property type="entry name" value="Adenylate_kinase_Adk"/>
    <property type="match status" value="1"/>
</dbReference>
<feature type="compositionally biased region" description="Low complexity" evidence="4">
    <location>
        <begin position="812"/>
        <end position="824"/>
    </location>
</feature>
<feature type="region of interest" description="Disordered" evidence="4">
    <location>
        <begin position="796"/>
        <end position="826"/>
    </location>
</feature>
<evidence type="ECO:0000256" key="1">
    <source>
        <dbReference type="ARBA" id="ARBA00022679"/>
    </source>
</evidence>
<dbReference type="CDD" id="cd01428">
    <property type="entry name" value="ADK"/>
    <property type="match status" value="1"/>
</dbReference>
<dbReference type="AlphaFoldDB" id="A0A914H096"/>
<dbReference type="PROSITE" id="PS00113">
    <property type="entry name" value="ADENYLATE_KINASE"/>
    <property type="match status" value="1"/>
</dbReference>
<organism evidence="5 6">
    <name type="scientific">Globodera rostochiensis</name>
    <name type="common">Golden nematode worm</name>
    <name type="synonym">Heterodera rostochiensis</name>
    <dbReference type="NCBI Taxonomy" id="31243"/>
    <lineage>
        <taxon>Eukaryota</taxon>
        <taxon>Metazoa</taxon>
        <taxon>Ecdysozoa</taxon>
        <taxon>Nematoda</taxon>
        <taxon>Chromadorea</taxon>
        <taxon>Rhabditida</taxon>
        <taxon>Tylenchina</taxon>
        <taxon>Tylenchomorpha</taxon>
        <taxon>Tylenchoidea</taxon>
        <taxon>Heteroderidae</taxon>
        <taxon>Heteroderinae</taxon>
        <taxon>Globodera</taxon>
    </lineage>
</organism>
<keyword evidence="5" id="KW-1185">Reference proteome</keyword>
<reference evidence="6" key="1">
    <citation type="submission" date="2022-11" db="UniProtKB">
        <authorList>
            <consortium name="WormBaseParasite"/>
        </authorList>
    </citation>
    <scope>IDENTIFICATION</scope>
</reference>
<dbReference type="Gene3D" id="3.40.50.300">
    <property type="entry name" value="P-loop containing nucleotide triphosphate hydrolases"/>
    <property type="match status" value="1"/>
</dbReference>
<keyword evidence="2" id="KW-0547">Nucleotide-binding</keyword>
<dbReference type="Pfam" id="PF00406">
    <property type="entry name" value="ADK"/>
    <property type="match status" value="1"/>
</dbReference>
<evidence type="ECO:0000313" key="6">
    <source>
        <dbReference type="WBParaSite" id="Gr19_v10_g12432.t1"/>
    </source>
</evidence>
<dbReference type="Proteomes" id="UP000887572">
    <property type="component" value="Unplaced"/>
</dbReference>
<dbReference type="WBParaSite" id="Gr19_v10_g12432.t1">
    <property type="protein sequence ID" value="Gr19_v10_g12432.t1"/>
    <property type="gene ID" value="Gr19_v10_g12432"/>
</dbReference>
<dbReference type="SUPFAM" id="SSF52540">
    <property type="entry name" value="P-loop containing nucleoside triphosphate hydrolases"/>
    <property type="match status" value="1"/>
</dbReference>
<keyword evidence="1" id="KW-0808">Transferase</keyword>
<evidence type="ECO:0000313" key="5">
    <source>
        <dbReference type="Proteomes" id="UP000887572"/>
    </source>
</evidence>
<evidence type="ECO:0000256" key="3">
    <source>
        <dbReference type="ARBA" id="ARBA00022777"/>
    </source>
</evidence>
<name>A0A914H096_GLORO</name>
<dbReference type="GO" id="GO:0005524">
    <property type="term" value="F:ATP binding"/>
    <property type="evidence" value="ECO:0007669"/>
    <property type="project" value="InterPro"/>
</dbReference>
<dbReference type="InterPro" id="IPR033690">
    <property type="entry name" value="Adenylat_kinase_CS"/>
</dbReference>
<dbReference type="InterPro" id="IPR027417">
    <property type="entry name" value="P-loop_NTPase"/>
</dbReference>
<dbReference type="PRINTS" id="PR00094">
    <property type="entry name" value="ADENYLTKNASE"/>
</dbReference>
<proteinExistence type="inferred from homology"/>
<accession>A0A914H096</accession>
<dbReference type="GO" id="GO:0019205">
    <property type="term" value="F:nucleobase-containing compound kinase activity"/>
    <property type="evidence" value="ECO:0007669"/>
    <property type="project" value="InterPro"/>
</dbReference>
<evidence type="ECO:0000256" key="4">
    <source>
        <dbReference type="SAM" id="MobiDB-lite"/>
    </source>
</evidence>
<keyword evidence="3" id="KW-0418">Kinase</keyword>
<dbReference type="GO" id="GO:0006139">
    <property type="term" value="P:nucleobase-containing compound metabolic process"/>
    <property type="evidence" value="ECO:0007669"/>
    <property type="project" value="InterPro"/>
</dbReference>
<evidence type="ECO:0000256" key="2">
    <source>
        <dbReference type="ARBA" id="ARBA00022741"/>
    </source>
</evidence>
<sequence length="879" mass="99586">MAPLNERKIDLPIIFIVGGPGCGKGTQCERIVQKFDFTHLSSGDLLRNEVNSGSELGKQLKETMDAGGLVPLDKVLAIVKAAMLKECETSKGFLIDGYPREVIQGQQFEQEIQSPVLVIYFEASEATLVKRLMGRGRSDDNADTIKNRLRNFVESTKPVVEYYEKQGKLVKIVAESSVENIFAEFHSDQQATKTMETDQMSDKEQMEQQYPGWPHAYRELANMYLFEGVSNDFPYIASSPVSPNAYLVPTSIGYVASLLKMTKSQRNKAEHLKHGSPTSSPGVSIGLHRKTPVRVIVSKDPNDIIVKQLIYESFNDPSNTIKMDKDGIVTYCLFSDVRVPTKCYVSGYPNAEVAHELLKGTEWIPNVVYEGRVQCKFTWHMDEQTRRVKNLRGHFQFNKIVGFALRNEDLRAYNSLAEFAVRDKLPMLVPVRIRAVSMWYFRDCPVLAPDRPRRLARISPGLSVDCNLPSFIEIEPDVANRKRPLPAIRDGQRIIANLWHNRLNNFYLVLSYVLADRHRQPGERDDQYQLTNRLQLATSSAAETTNQFLVKVNNSIFKDFYSCEPLGFALISDPKRLLRNASPAEHLGGFPVWICVEADEQRLARCRITALADVSTNYSRRDRSGLHPDIRGHGILIVGSKGIVFSRDHPQTRVRLLPSDRCRVSVGEQFLFSATFYGLKKGFIVCGIQRLNEQDDDYFEEIESFHFGGDDILFVQELRTHMRQWAAEGHDSPNFGPVADPGELVREYVHRNEINWPELIDVFVCYNAGWVPGESTLMKVHSLLDETDDEVINNMIKSKKNRKKTDAQGTVSSGHSSCPASSSSTDDVEDECECLQKWSILRELTNEEQAVNQLEPELVYRLVELRNAFSSLIARTVNA</sequence>
<protein>
    <submittedName>
        <fullName evidence="6">Adenylate kinase</fullName>
    </submittedName>
</protein>
<dbReference type="InterPro" id="IPR000850">
    <property type="entry name" value="Adenylat/UMP-CMP_kin"/>
</dbReference>
<dbReference type="PANTHER" id="PTHR23359">
    <property type="entry name" value="NUCLEOTIDE KINASE"/>
    <property type="match status" value="1"/>
</dbReference>